<dbReference type="EMBL" id="MQUC01000003">
    <property type="protein sequence ID" value="PRP65879.1"/>
    <property type="molecule type" value="Genomic_DNA"/>
</dbReference>
<evidence type="ECO:0008006" key="4">
    <source>
        <dbReference type="Google" id="ProtNLM"/>
    </source>
</evidence>
<gene>
    <name evidence="2" type="ORF">BST86_01630</name>
</gene>
<feature type="transmembrane region" description="Helical" evidence="1">
    <location>
        <begin position="12"/>
        <end position="33"/>
    </location>
</feature>
<reference evidence="2 3" key="1">
    <citation type="submission" date="2016-11" db="EMBL/GenBank/DDBJ databases">
        <title>Trade-off between light-utilization and light-protection in marine flavobacteria.</title>
        <authorList>
            <person name="Kumagai Y."/>
        </authorList>
    </citation>
    <scope>NUCLEOTIDE SEQUENCE [LARGE SCALE GENOMIC DNA]</scope>
    <source>
        <strain evidence="2 3">JCM 17109</strain>
    </source>
</reference>
<dbReference type="AlphaFoldDB" id="A0A2S9WQY7"/>
<protein>
    <recommendedName>
        <fullName evidence="4">Type II secretion system protein</fullName>
    </recommendedName>
</protein>
<organism evidence="2 3">
    <name type="scientific">Nonlabens agnitus</name>
    <dbReference type="NCBI Taxonomy" id="870484"/>
    <lineage>
        <taxon>Bacteria</taxon>
        <taxon>Pseudomonadati</taxon>
        <taxon>Bacteroidota</taxon>
        <taxon>Flavobacteriia</taxon>
        <taxon>Flavobacteriales</taxon>
        <taxon>Flavobacteriaceae</taxon>
        <taxon>Nonlabens</taxon>
    </lineage>
</organism>
<evidence type="ECO:0000313" key="2">
    <source>
        <dbReference type="EMBL" id="PRP65879.1"/>
    </source>
</evidence>
<evidence type="ECO:0000256" key="1">
    <source>
        <dbReference type="SAM" id="Phobius"/>
    </source>
</evidence>
<keyword evidence="1" id="KW-0812">Transmembrane</keyword>
<keyword evidence="1" id="KW-1133">Transmembrane helix</keyword>
<keyword evidence="3" id="KW-1185">Reference proteome</keyword>
<proteinExistence type="predicted"/>
<keyword evidence="1" id="KW-0472">Membrane</keyword>
<sequence length="112" mass="12837">MVVLKKIKASTIMETMVATVLIVVIFILASLILNNLFSNSIKRDTVLVDARLTELEYSYLHKKINLPYSETLDDWNIEIISREENELKVVLFQGSNVDTGQSTTKKRYETNL</sequence>
<dbReference type="Proteomes" id="UP000239532">
    <property type="component" value="Unassembled WGS sequence"/>
</dbReference>
<comment type="caution">
    <text evidence="2">The sequence shown here is derived from an EMBL/GenBank/DDBJ whole genome shotgun (WGS) entry which is preliminary data.</text>
</comment>
<name>A0A2S9WQY7_9FLAO</name>
<accession>A0A2S9WQY7</accession>
<evidence type="ECO:0000313" key="3">
    <source>
        <dbReference type="Proteomes" id="UP000239532"/>
    </source>
</evidence>